<feature type="transmembrane region" description="Helical" evidence="9">
    <location>
        <begin position="86"/>
        <end position="106"/>
    </location>
</feature>
<evidence type="ECO:0000259" key="10">
    <source>
        <dbReference type="PROSITE" id="PS50112"/>
    </source>
</evidence>
<dbReference type="SMART" id="SM00052">
    <property type="entry name" value="EAL"/>
    <property type="match status" value="1"/>
</dbReference>
<dbReference type="InterPro" id="IPR052155">
    <property type="entry name" value="Biofilm_reg_signaling"/>
</dbReference>
<dbReference type="Pfam" id="PF00990">
    <property type="entry name" value="GGDEF"/>
    <property type="match status" value="1"/>
</dbReference>
<dbReference type="CDD" id="cd00130">
    <property type="entry name" value="PAS"/>
    <property type="match status" value="2"/>
</dbReference>
<accession>A0ABV7T7B7</accession>
<dbReference type="InterPro" id="IPR024041">
    <property type="entry name" value="NH4_transpt_AmtB-like_dom"/>
</dbReference>
<dbReference type="CDD" id="cd01949">
    <property type="entry name" value="GGDEF"/>
    <property type="match status" value="1"/>
</dbReference>
<dbReference type="NCBIfam" id="TIGR00254">
    <property type="entry name" value="GGDEF"/>
    <property type="match status" value="1"/>
</dbReference>
<dbReference type="SUPFAM" id="SSF111352">
    <property type="entry name" value="Ammonium transporter"/>
    <property type="match status" value="1"/>
</dbReference>
<evidence type="ECO:0000256" key="9">
    <source>
        <dbReference type="SAM" id="Phobius"/>
    </source>
</evidence>
<name>A0ABV7T7B7_9GAMM</name>
<comment type="subcellular location">
    <subcellularLocation>
        <location evidence="1">Membrane</location>
        <topology evidence="1">Multi-pass membrane protein</topology>
    </subcellularLocation>
</comment>
<dbReference type="Gene3D" id="3.30.70.270">
    <property type="match status" value="1"/>
</dbReference>
<dbReference type="PANTHER" id="PTHR44757:SF4">
    <property type="entry name" value="DIGUANYLATE CYCLASE DGCE-RELATED"/>
    <property type="match status" value="1"/>
</dbReference>
<keyword evidence="6 9" id="KW-1133">Transmembrane helix</keyword>
<dbReference type="InterPro" id="IPR018047">
    <property type="entry name" value="Ammonium_transpt_CS"/>
</dbReference>
<keyword evidence="5" id="KW-0418">Kinase</keyword>
<dbReference type="InterPro" id="IPR001905">
    <property type="entry name" value="Ammonium_transpt"/>
</dbReference>
<evidence type="ECO:0000259" key="12">
    <source>
        <dbReference type="PROSITE" id="PS50883"/>
    </source>
</evidence>
<dbReference type="Pfam" id="PF00563">
    <property type="entry name" value="EAL"/>
    <property type="match status" value="1"/>
</dbReference>
<dbReference type="InterPro" id="IPR035965">
    <property type="entry name" value="PAS-like_dom_sf"/>
</dbReference>
<dbReference type="PROSITE" id="PS50113">
    <property type="entry name" value="PAC"/>
    <property type="match status" value="1"/>
</dbReference>
<feature type="transmembrane region" description="Helical" evidence="9">
    <location>
        <begin position="312"/>
        <end position="333"/>
    </location>
</feature>
<dbReference type="PROSITE" id="PS50883">
    <property type="entry name" value="EAL"/>
    <property type="match status" value="1"/>
</dbReference>
<dbReference type="Proteomes" id="UP001595630">
    <property type="component" value="Unassembled WGS sequence"/>
</dbReference>
<feature type="transmembrane region" description="Helical" evidence="9">
    <location>
        <begin position="49"/>
        <end position="74"/>
    </location>
</feature>
<dbReference type="NCBIfam" id="TIGR00229">
    <property type="entry name" value="sensory_box"/>
    <property type="match status" value="2"/>
</dbReference>
<dbReference type="SMART" id="SM00267">
    <property type="entry name" value="GGDEF"/>
    <property type="match status" value="1"/>
</dbReference>
<evidence type="ECO:0000256" key="5">
    <source>
        <dbReference type="ARBA" id="ARBA00022777"/>
    </source>
</evidence>
<dbReference type="InterPro" id="IPR000160">
    <property type="entry name" value="GGDEF_dom"/>
</dbReference>
<dbReference type="Pfam" id="PF08448">
    <property type="entry name" value="PAS_4"/>
    <property type="match status" value="1"/>
</dbReference>
<dbReference type="InterPro" id="IPR001610">
    <property type="entry name" value="PAC"/>
</dbReference>
<dbReference type="Pfam" id="PF00909">
    <property type="entry name" value="Ammonium_transp"/>
    <property type="match status" value="1"/>
</dbReference>
<dbReference type="SUPFAM" id="SSF55785">
    <property type="entry name" value="PYP-like sensor domain (PAS domain)"/>
    <property type="match status" value="2"/>
</dbReference>
<dbReference type="PANTHER" id="PTHR44757">
    <property type="entry name" value="DIGUANYLATE CYCLASE DGCP"/>
    <property type="match status" value="1"/>
</dbReference>
<reference evidence="15" key="1">
    <citation type="journal article" date="2019" name="Int. J. Syst. Evol. Microbiol.">
        <title>The Global Catalogue of Microorganisms (GCM) 10K type strain sequencing project: providing services to taxonomists for standard genome sequencing and annotation.</title>
        <authorList>
            <consortium name="The Broad Institute Genomics Platform"/>
            <consortium name="The Broad Institute Genome Sequencing Center for Infectious Disease"/>
            <person name="Wu L."/>
            <person name="Ma J."/>
        </authorList>
    </citation>
    <scope>NUCLEOTIDE SEQUENCE [LARGE SCALE GENOMIC DNA]</scope>
    <source>
        <strain evidence="15">KCTC 42447</strain>
    </source>
</reference>
<evidence type="ECO:0000256" key="4">
    <source>
        <dbReference type="ARBA" id="ARBA00022692"/>
    </source>
</evidence>
<evidence type="ECO:0000313" key="15">
    <source>
        <dbReference type="Proteomes" id="UP001595630"/>
    </source>
</evidence>
<keyword evidence="5" id="KW-0808">Transferase</keyword>
<feature type="transmembrane region" description="Helical" evidence="9">
    <location>
        <begin position="353"/>
        <end position="371"/>
    </location>
</feature>
<dbReference type="InterPro" id="IPR035919">
    <property type="entry name" value="EAL_sf"/>
</dbReference>
<dbReference type="InterPro" id="IPR043128">
    <property type="entry name" value="Rev_trsase/Diguanyl_cyclase"/>
</dbReference>
<feature type="transmembrane region" description="Helical" evidence="9">
    <location>
        <begin position="229"/>
        <end position="249"/>
    </location>
</feature>
<evidence type="ECO:0000256" key="8">
    <source>
        <dbReference type="ARBA" id="ARBA00023177"/>
    </source>
</evidence>
<dbReference type="RefSeq" id="WP_386364555.1">
    <property type="nucleotide sequence ID" value="NZ_JBHRXZ010000022.1"/>
</dbReference>
<evidence type="ECO:0000256" key="1">
    <source>
        <dbReference type="ARBA" id="ARBA00004141"/>
    </source>
</evidence>
<evidence type="ECO:0000313" key="14">
    <source>
        <dbReference type="EMBL" id="MFC3608220.1"/>
    </source>
</evidence>
<dbReference type="InterPro" id="IPR001633">
    <property type="entry name" value="EAL_dom"/>
</dbReference>
<evidence type="ECO:0000259" key="11">
    <source>
        <dbReference type="PROSITE" id="PS50113"/>
    </source>
</evidence>
<dbReference type="EMBL" id="JBHRXZ010000022">
    <property type="protein sequence ID" value="MFC3608220.1"/>
    <property type="molecule type" value="Genomic_DNA"/>
</dbReference>
<comment type="similarity">
    <text evidence="2">Belongs to the ammonia transporter channel (TC 1.A.11.2) family.</text>
</comment>
<feature type="domain" description="PAC" evidence="11">
    <location>
        <begin position="647"/>
        <end position="700"/>
    </location>
</feature>
<evidence type="ECO:0000259" key="13">
    <source>
        <dbReference type="PROSITE" id="PS50887"/>
    </source>
</evidence>
<dbReference type="InterPro" id="IPR000014">
    <property type="entry name" value="PAS"/>
</dbReference>
<feature type="domain" description="EAL" evidence="12">
    <location>
        <begin position="876"/>
        <end position="1133"/>
    </location>
</feature>
<dbReference type="Gene3D" id="3.20.20.450">
    <property type="entry name" value="EAL domain"/>
    <property type="match status" value="1"/>
</dbReference>
<dbReference type="SUPFAM" id="SSF141868">
    <property type="entry name" value="EAL domain-like"/>
    <property type="match status" value="1"/>
</dbReference>
<evidence type="ECO:0000256" key="3">
    <source>
        <dbReference type="ARBA" id="ARBA00022448"/>
    </source>
</evidence>
<dbReference type="SMART" id="SM00091">
    <property type="entry name" value="PAS"/>
    <property type="match status" value="2"/>
</dbReference>
<keyword evidence="15" id="KW-1185">Reference proteome</keyword>
<gene>
    <name evidence="14" type="primary">amt</name>
    <name evidence="14" type="ORF">ACFOMF_10570</name>
</gene>
<organism evidence="14 15">
    <name type="scientific">Stutzerimonas tarimensis</name>
    <dbReference type="NCBI Taxonomy" id="1507735"/>
    <lineage>
        <taxon>Bacteria</taxon>
        <taxon>Pseudomonadati</taxon>
        <taxon>Pseudomonadota</taxon>
        <taxon>Gammaproteobacteria</taxon>
        <taxon>Pseudomonadales</taxon>
        <taxon>Pseudomonadaceae</taxon>
        <taxon>Stutzerimonas</taxon>
    </lineage>
</organism>
<feature type="transmembrane region" description="Helical" evidence="9">
    <location>
        <begin position="6"/>
        <end position="28"/>
    </location>
</feature>
<dbReference type="NCBIfam" id="TIGR00836">
    <property type="entry name" value="amt"/>
    <property type="match status" value="1"/>
</dbReference>
<evidence type="ECO:0000256" key="6">
    <source>
        <dbReference type="ARBA" id="ARBA00022989"/>
    </source>
</evidence>
<comment type="caution">
    <text evidence="14">The sequence shown here is derived from an EMBL/GenBank/DDBJ whole genome shotgun (WGS) entry which is preliminary data.</text>
</comment>
<dbReference type="SUPFAM" id="SSF55073">
    <property type="entry name" value="Nucleotide cyclase"/>
    <property type="match status" value="1"/>
</dbReference>
<keyword evidence="3" id="KW-0813">Transport</keyword>
<dbReference type="PROSITE" id="PS50112">
    <property type="entry name" value="PAS"/>
    <property type="match status" value="2"/>
</dbReference>
<feature type="transmembrane region" description="Helical" evidence="9">
    <location>
        <begin position="118"/>
        <end position="138"/>
    </location>
</feature>
<dbReference type="SMART" id="SM00086">
    <property type="entry name" value="PAC"/>
    <property type="match status" value="2"/>
</dbReference>
<dbReference type="InterPro" id="IPR000700">
    <property type="entry name" value="PAS-assoc_C"/>
</dbReference>
<dbReference type="InterPro" id="IPR029787">
    <property type="entry name" value="Nucleotide_cyclase"/>
</dbReference>
<protein>
    <submittedName>
        <fullName evidence="14">Ammonium transporter</fullName>
    </submittedName>
</protein>
<proteinExistence type="inferred from homology"/>
<feature type="domain" description="PAS" evidence="10">
    <location>
        <begin position="447"/>
        <end position="492"/>
    </location>
</feature>
<feature type="domain" description="PAS" evidence="10">
    <location>
        <begin position="565"/>
        <end position="639"/>
    </location>
</feature>
<dbReference type="InterPro" id="IPR013656">
    <property type="entry name" value="PAS_4"/>
</dbReference>
<sequence>MQSASIDILWLVLCAGLVFNMQIGFLCLESGLTRSKNAINVAIKNMADLSVAILLYWLYGFALMFGSSAGGLFGNSHFLIEADGDAWPMAFFLFQAMFCATAATIVSGAAAERMRFSAYLVVALLAAGLIYPIFGHWAWGGAFAEGEGWLAGQGFVDFAGSTVVHGVGGWIALAAIMVIGPRLGRFDGSRRERSMPGSNLPMAMLGGLLLLFGWLGFNGGSTLAFNVQVPGIVANTTLAGMAGIAGGSLMSWLRFRLIEPILPLNGMLAGLVAVTAAAHAISPGAAVLIGFVGSLVMFFADRLLLRWGIDDAISAVPVHLVAGIWGTLSVGLFANLELLGTGLSRSEQLLAQVQGILVCAIWAFGATYTALRLINRVFPMRVDPDDEVRGLNVSEHGARTELIELLDAMAEHQRQGQFSREVEVEPFTEVGQIAAQYNKVIRALHNAMAKTQAIVRDIRDGIITYSREGVLTSCNPGAERLFGLPAEQLVGRPLHQFVATSGAWSTALVPDAGGEARCELLLRGHDGRNFSAELTASQGAADGDDITCMVRDITERRLVEEQLFQEKMLAQVTLASIGDGVITTDRAGRVQYLNPVAEALTGWSSDQARGLSLSEIYHLYDEDTGVPLPGPVSKVLHRRRSQDGERFDMAPGMLRQRDGRLVAVQDAAAPIRDAAGAIIGVVLTFRDVTETRQLARELSFQASHDPLTGLSNRAAFEQRVEALLQLAPAERGEHVLCYMDLDQFKVVNDTCGHAAGDELLRQLVRLFKSRVRNSDVLARLGGDEFGVLFFDCPMPRAQQIAESMRALVDEFRFSWEGKTFAVGVSIGMVAVDDTTQALGPLLSAADSACYAAKEGGRNRVHIYQADDAQLLERRGEMQWTQRLREALDTDRLRLFVQCIEPADGSVQDGGRYEVLVRMLDEDGGTIPPGAFMPAAERYDMASAVDRWVTGNFLAWVGDYCRRHGGPRGHYSINLSAASLNEESFLDFILAAIERHQIPTECLCFEITETAAISHLSRATRFMERLKAVGCSFALDDFGSGLSSFGYLKTLPVDYLKIDGGFVRDLDKDPIARAMVTSINSIGHEMNLKTVAEFVESAEILERLRTIGVDYVQGYHLGMPKPLSELSGVRMMPR</sequence>
<keyword evidence="4 9" id="KW-0812">Transmembrane</keyword>
<evidence type="ECO:0000256" key="2">
    <source>
        <dbReference type="ARBA" id="ARBA00005887"/>
    </source>
</evidence>
<dbReference type="CDD" id="cd01948">
    <property type="entry name" value="EAL"/>
    <property type="match status" value="1"/>
</dbReference>
<dbReference type="Pfam" id="PF13426">
    <property type="entry name" value="PAS_9"/>
    <property type="match status" value="1"/>
</dbReference>
<keyword evidence="8" id="KW-0924">Ammonia transport</keyword>
<keyword evidence="7 9" id="KW-0472">Membrane</keyword>
<feature type="transmembrane region" description="Helical" evidence="9">
    <location>
        <begin position="261"/>
        <end position="281"/>
    </location>
</feature>
<feature type="domain" description="GGDEF" evidence="13">
    <location>
        <begin position="732"/>
        <end position="865"/>
    </location>
</feature>
<dbReference type="InterPro" id="IPR029020">
    <property type="entry name" value="Ammonium/urea_transptr"/>
</dbReference>
<dbReference type="PROSITE" id="PS01219">
    <property type="entry name" value="AMMONIUM_TRANSP"/>
    <property type="match status" value="1"/>
</dbReference>
<dbReference type="Gene3D" id="3.30.450.20">
    <property type="entry name" value="PAS domain"/>
    <property type="match status" value="2"/>
</dbReference>
<feature type="transmembrane region" description="Helical" evidence="9">
    <location>
        <begin position="158"/>
        <end position="179"/>
    </location>
</feature>
<feature type="transmembrane region" description="Helical" evidence="9">
    <location>
        <begin position="200"/>
        <end position="217"/>
    </location>
</feature>
<dbReference type="Gene3D" id="1.10.3430.10">
    <property type="entry name" value="Ammonium transporter AmtB like domains"/>
    <property type="match status" value="1"/>
</dbReference>
<evidence type="ECO:0000256" key="7">
    <source>
        <dbReference type="ARBA" id="ARBA00023136"/>
    </source>
</evidence>
<dbReference type="PROSITE" id="PS50887">
    <property type="entry name" value="GGDEF"/>
    <property type="match status" value="1"/>
</dbReference>